<name>A0A922CTP9_MANSE</name>
<evidence type="ECO:0000313" key="4">
    <source>
        <dbReference type="Proteomes" id="UP000791440"/>
    </source>
</evidence>
<reference evidence="3" key="1">
    <citation type="journal article" date="2016" name="Insect Biochem. Mol. Biol.">
        <title>Multifaceted biological insights from a draft genome sequence of the tobacco hornworm moth, Manduca sexta.</title>
        <authorList>
            <person name="Kanost M.R."/>
            <person name="Arrese E.L."/>
            <person name="Cao X."/>
            <person name="Chen Y.R."/>
            <person name="Chellapilla S."/>
            <person name="Goldsmith M.R."/>
            <person name="Grosse-Wilde E."/>
            <person name="Heckel D.G."/>
            <person name="Herndon N."/>
            <person name="Jiang H."/>
            <person name="Papanicolaou A."/>
            <person name="Qu J."/>
            <person name="Soulages J.L."/>
            <person name="Vogel H."/>
            <person name="Walters J."/>
            <person name="Waterhouse R.M."/>
            <person name="Ahn S.J."/>
            <person name="Almeida F.C."/>
            <person name="An C."/>
            <person name="Aqrawi P."/>
            <person name="Bretschneider A."/>
            <person name="Bryant W.B."/>
            <person name="Bucks S."/>
            <person name="Chao H."/>
            <person name="Chevignon G."/>
            <person name="Christen J.M."/>
            <person name="Clarke D.F."/>
            <person name="Dittmer N.T."/>
            <person name="Ferguson L.C.F."/>
            <person name="Garavelou S."/>
            <person name="Gordon K.H.J."/>
            <person name="Gunaratna R.T."/>
            <person name="Han Y."/>
            <person name="Hauser F."/>
            <person name="He Y."/>
            <person name="Heidel-Fischer H."/>
            <person name="Hirsh A."/>
            <person name="Hu Y."/>
            <person name="Jiang H."/>
            <person name="Kalra D."/>
            <person name="Klinner C."/>
            <person name="Konig C."/>
            <person name="Kovar C."/>
            <person name="Kroll A.R."/>
            <person name="Kuwar S.S."/>
            <person name="Lee S.L."/>
            <person name="Lehman R."/>
            <person name="Li K."/>
            <person name="Li Z."/>
            <person name="Liang H."/>
            <person name="Lovelace S."/>
            <person name="Lu Z."/>
            <person name="Mansfield J.H."/>
            <person name="McCulloch K.J."/>
            <person name="Mathew T."/>
            <person name="Morton B."/>
            <person name="Muzny D.M."/>
            <person name="Neunemann D."/>
            <person name="Ongeri F."/>
            <person name="Pauchet Y."/>
            <person name="Pu L.L."/>
            <person name="Pyrousis I."/>
            <person name="Rao X.J."/>
            <person name="Redding A."/>
            <person name="Roesel C."/>
            <person name="Sanchez-Gracia A."/>
            <person name="Schaack S."/>
            <person name="Shukla A."/>
            <person name="Tetreau G."/>
            <person name="Wang Y."/>
            <person name="Xiong G.H."/>
            <person name="Traut W."/>
            <person name="Walsh T.K."/>
            <person name="Worley K.C."/>
            <person name="Wu D."/>
            <person name="Wu W."/>
            <person name="Wu Y.Q."/>
            <person name="Zhang X."/>
            <person name="Zou Z."/>
            <person name="Zucker H."/>
            <person name="Briscoe A.D."/>
            <person name="Burmester T."/>
            <person name="Clem R.J."/>
            <person name="Feyereisen R."/>
            <person name="Grimmelikhuijzen C.J.P."/>
            <person name="Hamodrakas S.J."/>
            <person name="Hansson B.S."/>
            <person name="Huguet E."/>
            <person name="Jermiin L.S."/>
            <person name="Lan Q."/>
            <person name="Lehman H.K."/>
            <person name="Lorenzen M."/>
            <person name="Merzendorfer H."/>
            <person name="Michalopoulos I."/>
            <person name="Morton D.B."/>
            <person name="Muthukrishnan S."/>
            <person name="Oakeshott J.G."/>
            <person name="Palmer W."/>
            <person name="Park Y."/>
            <person name="Passarelli A.L."/>
            <person name="Rozas J."/>
            <person name="Schwartz L.M."/>
            <person name="Smith W."/>
            <person name="Southgate A."/>
            <person name="Vilcinskas A."/>
            <person name="Vogt R."/>
            <person name="Wang P."/>
            <person name="Werren J."/>
            <person name="Yu X.Q."/>
            <person name="Zhou J.J."/>
            <person name="Brown S.J."/>
            <person name="Scherer S.E."/>
            <person name="Richards S."/>
            <person name="Blissard G.W."/>
        </authorList>
    </citation>
    <scope>NUCLEOTIDE SEQUENCE</scope>
</reference>
<comment type="caution">
    <text evidence="3">The sequence shown here is derived from an EMBL/GenBank/DDBJ whole genome shotgun (WGS) entry which is preliminary data.</text>
</comment>
<feature type="region of interest" description="Disordered" evidence="1">
    <location>
        <begin position="1"/>
        <end position="20"/>
    </location>
</feature>
<dbReference type="AlphaFoldDB" id="A0A922CTP9"/>
<proteinExistence type="predicted"/>
<keyword evidence="2" id="KW-0472">Membrane</keyword>
<dbReference type="Proteomes" id="UP000791440">
    <property type="component" value="Unassembled WGS sequence"/>
</dbReference>
<feature type="region of interest" description="Disordered" evidence="1">
    <location>
        <begin position="123"/>
        <end position="203"/>
    </location>
</feature>
<organism evidence="3 4">
    <name type="scientific">Manduca sexta</name>
    <name type="common">Tobacco hawkmoth</name>
    <name type="synonym">Tobacco hornworm</name>
    <dbReference type="NCBI Taxonomy" id="7130"/>
    <lineage>
        <taxon>Eukaryota</taxon>
        <taxon>Metazoa</taxon>
        <taxon>Ecdysozoa</taxon>
        <taxon>Arthropoda</taxon>
        <taxon>Hexapoda</taxon>
        <taxon>Insecta</taxon>
        <taxon>Pterygota</taxon>
        <taxon>Neoptera</taxon>
        <taxon>Endopterygota</taxon>
        <taxon>Lepidoptera</taxon>
        <taxon>Glossata</taxon>
        <taxon>Ditrysia</taxon>
        <taxon>Bombycoidea</taxon>
        <taxon>Sphingidae</taxon>
        <taxon>Sphinginae</taxon>
        <taxon>Sphingini</taxon>
        <taxon>Manduca</taxon>
    </lineage>
</organism>
<evidence type="ECO:0000256" key="2">
    <source>
        <dbReference type="SAM" id="Phobius"/>
    </source>
</evidence>
<evidence type="ECO:0000313" key="3">
    <source>
        <dbReference type="EMBL" id="KAG6457984.1"/>
    </source>
</evidence>
<sequence>MSSEKPNGAGSVSGGGPTVDVPILGLLQTDGETRDYTNDTMDKLPKAGRLVVYGDSSCLEGGAARNCHWLLLAALQYALVGHLPPALKEAAAPLQNRVRDVHIIPSELPQRSEGGRLHVYSRVLSPDGSGPRPVPECVRPVPLTPHPVHAAPAARTLAPRHQPTDPKSIGAPDLEGTEPAPRAWRGAGAAPARSHPGPEHSAPTLTSRAITLLLIVVVVYCTTALWKRFARKIRRRRLMALAT</sequence>
<keyword evidence="4" id="KW-1185">Reference proteome</keyword>
<gene>
    <name evidence="3" type="ORF">O3G_MSEX010610</name>
</gene>
<feature type="transmembrane region" description="Helical" evidence="2">
    <location>
        <begin position="209"/>
        <end position="229"/>
    </location>
</feature>
<protein>
    <submittedName>
        <fullName evidence="3">Uncharacterized protein</fullName>
    </submittedName>
</protein>
<evidence type="ECO:0000256" key="1">
    <source>
        <dbReference type="SAM" id="MobiDB-lite"/>
    </source>
</evidence>
<accession>A0A922CTP9</accession>
<feature type="compositionally biased region" description="Low complexity" evidence="1">
    <location>
        <begin position="179"/>
        <end position="193"/>
    </location>
</feature>
<keyword evidence="2" id="KW-0812">Transmembrane</keyword>
<dbReference type="EMBL" id="JH668565">
    <property type="protein sequence ID" value="KAG6457984.1"/>
    <property type="molecule type" value="Genomic_DNA"/>
</dbReference>
<keyword evidence="2" id="KW-1133">Transmembrane helix</keyword>
<reference evidence="3" key="2">
    <citation type="submission" date="2020-12" db="EMBL/GenBank/DDBJ databases">
        <authorList>
            <person name="Kanost M."/>
        </authorList>
    </citation>
    <scope>NUCLEOTIDE SEQUENCE</scope>
</reference>